<reference evidence="1 2" key="1">
    <citation type="submission" date="2018-09" db="EMBL/GenBank/DDBJ databases">
        <title>Genome sequencing of strain 2DFW10M-5.</title>
        <authorList>
            <person name="Heo J."/>
            <person name="Kim S.-J."/>
            <person name="Kwon S.-W."/>
        </authorList>
    </citation>
    <scope>NUCLEOTIDE SEQUENCE [LARGE SCALE GENOMIC DNA]</scope>
    <source>
        <strain evidence="1 2">2DFW10M-5</strain>
    </source>
</reference>
<protein>
    <submittedName>
        <fullName evidence="1">Uncharacterized protein</fullName>
    </submittedName>
</protein>
<organism evidence="1 2">
    <name type="scientific">Gryllotalpicola protaetiae</name>
    <dbReference type="NCBI Taxonomy" id="2419771"/>
    <lineage>
        <taxon>Bacteria</taxon>
        <taxon>Bacillati</taxon>
        <taxon>Actinomycetota</taxon>
        <taxon>Actinomycetes</taxon>
        <taxon>Micrococcales</taxon>
        <taxon>Microbacteriaceae</taxon>
        <taxon>Gryllotalpicola</taxon>
    </lineage>
</organism>
<dbReference type="RefSeq" id="WP_120787889.1">
    <property type="nucleotide sequence ID" value="NZ_CP032624.1"/>
</dbReference>
<proteinExistence type="predicted"/>
<sequence>MGRIKDTKTAFMAGLAQHAWDEGRVVFTPFFNMPMTQPGISSDVEDWALMIEGILSVGWKLHTWQVSADAKGRPQATPLFVRPV</sequence>
<accession>A0A387BEG7</accession>
<evidence type="ECO:0000313" key="2">
    <source>
        <dbReference type="Proteomes" id="UP000275069"/>
    </source>
</evidence>
<gene>
    <name evidence="1" type="ORF">D7I44_01615</name>
</gene>
<name>A0A387BEG7_9MICO</name>
<evidence type="ECO:0000313" key="1">
    <source>
        <dbReference type="EMBL" id="AYG02355.1"/>
    </source>
</evidence>
<dbReference type="Proteomes" id="UP000275069">
    <property type="component" value="Chromosome"/>
</dbReference>
<dbReference type="EMBL" id="CP032624">
    <property type="protein sequence ID" value="AYG02355.1"/>
    <property type="molecule type" value="Genomic_DNA"/>
</dbReference>
<keyword evidence="2" id="KW-1185">Reference proteome</keyword>
<dbReference type="KEGG" id="gry:D7I44_01615"/>
<dbReference type="AlphaFoldDB" id="A0A387BEG7"/>
<dbReference type="OrthoDB" id="3695711at2"/>